<evidence type="ECO:0000256" key="3">
    <source>
        <dbReference type="ARBA" id="ARBA00022833"/>
    </source>
</evidence>
<keyword evidence="2 4" id="KW-0863">Zinc-finger</keyword>
<dbReference type="Pfam" id="PF01753">
    <property type="entry name" value="zf-MYND"/>
    <property type="match status" value="1"/>
</dbReference>
<gene>
    <name evidence="6" type="ORF">N7493_001187</name>
</gene>
<sequence>MESSTETSIGERKLAAGCPSCAKTDNLRRCSGCKVLQYCGQDHQREHWTKHKSACNGVRRARKSLEDTKQALINHPDFKDDNPFVKHVGWFWKIQETRPYMMGMSKLTQAIGELDHMDAVQAELDIYMELLRLCPGDNMGIRGSVPGAMLRLGKDQECYDFIKWFETAEDYDRNFLNIKNADIFEPVDFVRAKPVGDLSRPLCLILLKIKLLIEMLRLRNGETRIKQLKANLIKEGKPLPDELFSAFAKDTRAQTITSPALRARDDLMNGQGFSEKISTLKEQIDKLYDMIDAQNKHIWPAMDNPDEAFKRELTGMFSMGSEDEMRIALNETFRAWLEVPGATEFIKFKIHGKVDELL</sequence>
<organism evidence="6 7">
    <name type="scientific">Penicillium malachiteum</name>
    <dbReference type="NCBI Taxonomy" id="1324776"/>
    <lineage>
        <taxon>Eukaryota</taxon>
        <taxon>Fungi</taxon>
        <taxon>Dikarya</taxon>
        <taxon>Ascomycota</taxon>
        <taxon>Pezizomycotina</taxon>
        <taxon>Eurotiomycetes</taxon>
        <taxon>Eurotiomycetidae</taxon>
        <taxon>Eurotiales</taxon>
        <taxon>Aspergillaceae</taxon>
        <taxon>Penicillium</taxon>
    </lineage>
</organism>
<name>A0AAD6MZM2_9EURO</name>
<feature type="domain" description="MYND-type" evidence="5">
    <location>
        <begin position="18"/>
        <end position="55"/>
    </location>
</feature>
<dbReference type="Proteomes" id="UP001215712">
    <property type="component" value="Unassembled WGS sequence"/>
</dbReference>
<evidence type="ECO:0000259" key="5">
    <source>
        <dbReference type="PROSITE" id="PS50865"/>
    </source>
</evidence>
<dbReference type="GO" id="GO:0008270">
    <property type="term" value="F:zinc ion binding"/>
    <property type="evidence" value="ECO:0007669"/>
    <property type="project" value="UniProtKB-KW"/>
</dbReference>
<dbReference type="SUPFAM" id="SSF144232">
    <property type="entry name" value="HIT/MYND zinc finger-like"/>
    <property type="match status" value="1"/>
</dbReference>
<reference evidence="6" key="2">
    <citation type="submission" date="2023-01" db="EMBL/GenBank/DDBJ databases">
        <authorList>
            <person name="Petersen C."/>
        </authorList>
    </citation>
    <scope>NUCLEOTIDE SEQUENCE</scope>
    <source>
        <strain evidence="6">IBT 17514</strain>
    </source>
</reference>
<keyword evidence="1" id="KW-0479">Metal-binding</keyword>
<dbReference type="AlphaFoldDB" id="A0AAD6MZM2"/>
<evidence type="ECO:0000313" key="6">
    <source>
        <dbReference type="EMBL" id="KAJ5738032.1"/>
    </source>
</evidence>
<dbReference type="InterPro" id="IPR002893">
    <property type="entry name" value="Znf_MYND"/>
</dbReference>
<evidence type="ECO:0000256" key="2">
    <source>
        <dbReference type="ARBA" id="ARBA00022771"/>
    </source>
</evidence>
<keyword evidence="7" id="KW-1185">Reference proteome</keyword>
<accession>A0AAD6MZM2</accession>
<dbReference type="PROSITE" id="PS50865">
    <property type="entry name" value="ZF_MYND_2"/>
    <property type="match status" value="1"/>
</dbReference>
<keyword evidence="3" id="KW-0862">Zinc</keyword>
<reference evidence="6" key="1">
    <citation type="journal article" date="2023" name="IMA Fungus">
        <title>Comparative genomic study of the Penicillium genus elucidates a diverse pangenome and 15 lateral gene transfer events.</title>
        <authorList>
            <person name="Petersen C."/>
            <person name="Sorensen T."/>
            <person name="Nielsen M.R."/>
            <person name="Sondergaard T.E."/>
            <person name="Sorensen J.L."/>
            <person name="Fitzpatrick D.A."/>
            <person name="Frisvad J.C."/>
            <person name="Nielsen K.L."/>
        </authorList>
    </citation>
    <scope>NUCLEOTIDE SEQUENCE</scope>
    <source>
        <strain evidence="6">IBT 17514</strain>
    </source>
</reference>
<dbReference type="Gene3D" id="6.10.140.2220">
    <property type="match status" value="1"/>
</dbReference>
<protein>
    <recommendedName>
        <fullName evidence="5">MYND-type domain-containing protein</fullName>
    </recommendedName>
</protein>
<evidence type="ECO:0000256" key="1">
    <source>
        <dbReference type="ARBA" id="ARBA00022723"/>
    </source>
</evidence>
<dbReference type="PROSITE" id="PS01360">
    <property type="entry name" value="ZF_MYND_1"/>
    <property type="match status" value="1"/>
</dbReference>
<evidence type="ECO:0000256" key="4">
    <source>
        <dbReference type="PROSITE-ProRule" id="PRU00134"/>
    </source>
</evidence>
<dbReference type="EMBL" id="JAQJAN010000002">
    <property type="protein sequence ID" value="KAJ5738032.1"/>
    <property type="molecule type" value="Genomic_DNA"/>
</dbReference>
<comment type="caution">
    <text evidence="6">The sequence shown here is derived from an EMBL/GenBank/DDBJ whole genome shotgun (WGS) entry which is preliminary data.</text>
</comment>
<proteinExistence type="predicted"/>
<evidence type="ECO:0000313" key="7">
    <source>
        <dbReference type="Proteomes" id="UP001215712"/>
    </source>
</evidence>